<sequence length="112" mass="11350">MGNERASIRSGNGAAGTQQRTTTTAPAAGPPPPHPAPTAPPAPAIPAMGIVPEKKSGQPDAPPKLVDVTCVICMDNPTDLTATSCGKFAIPPAPNSLPPLFARTPLKLISPR</sequence>
<feature type="compositionally biased region" description="Low complexity" evidence="1">
    <location>
        <begin position="15"/>
        <end position="27"/>
    </location>
</feature>
<gene>
    <name evidence="2" type="ORF">BDY21DRAFT_357579</name>
</gene>
<evidence type="ECO:0000313" key="3">
    <source>
        <dbReference type="Proteomes" id="UP000799766"/>
    </source>
</evidence>
<evidence type="ECO:0000313" key="2">
    <source>
        <dbReference type="EMBL" id="KAF2452983.1"/>
    </source>
</evidence>
<feature type="region of interest" description="Disordered" evidence="1">
    <location>
        <begin position="92"/>
        <end position="112"/>
    </location>
</feature>
<feature type="region of interest" description="Disordered" evidence="1">
    <location>
        <begin position="1"/>
        <end position="61"/>
    </location>
</feature>
<proteinExistence type="predicted"/>
<dbReference type="OrthoDB" id="6270329at2759"/>
<evidence type="ECO:0000256" key="1">
    <source>
        <dbReference type="SAM" id="MobiDB-lite"/>
    </source>
</evidence>
<keyword evidence="3" id="KW-1185">Reference proteome</keyword>
<accession>A0A6A6NNV4</accession>
<protein>
    <submittedName>
        <fullName evidence="2">Uncharacterized protein</fullName>
    </submittedName>
</protein>
<organism evidence="2 3">
    <name type="scientific">Lineolata rhizophorae</name>
    <dbReference type="NCBI Taxonomy" id="578093"/>
    <lineage>
        <taxon>Eukaryota</taxon>
        <taxon>Fungi</taxon>
        <taxon>Dikarya</taxon>
        <taxon>Ascomycota</taxon>
        <taxon>Pezizomycotina</taxon>
        <taxon>Dothideomycetes</taxon>
        <taxon>Dothideomycetes incertae sedis</taxon>
        <taxon>Lineolatales</taxon>
        <taxon>Lineolataceae</taxon>
        <taxon>Lineolata</taxon>
    </lineage>
</organism>
<dbReference type="Proteomes" id="UP000799766">
    <property type="component" value="Unassembled WGS sequence"/>
</dbReference>
<dbReference type="AlphaFoldDB" id="A0A6A6NNV4"/>
<name>A0A6A6NNV4_9PEZI</name>
<dbReference type="EMBL" id="MU001701">
    <property type="protein sequence ID" value="KAF2452983.1"/>
    <property type="molecule type" value="Genomic_DNA"/>
</dbReference>
<reference evidence="2" key="1">
    <citation type="journal article" date="2020" name="Stud. Mycol.">
        <title>101 Dothideomycetes genomes: a test case for predicting lifestyles and emergence of pathogens.</title>
        <authorList>
            <person name="Haridas S."/>
            <person name="Albert R."/>
            <person name="Binder M."/>
            <person name="Bloem J."/>
            <person name="Labutti K."/>
            <person name="Salamov A."/>
            <person name="Andreopoulos B."/>
            <person name="Baker S."/>
            <person name="Barry K."/>
            <person name="Bills G."/>
            <person name="Bluhm B."/>
            <person name="Cannon C."/>
            <person name="Castanera R."/>
            <person name="Culley D."/>
            <person name="Daum C."/>
            <person name="Ezra D."/>
            <person name="Gonzalez J."/>
            <person name="Henrissat B."/>
            <person name="Kuo A."/>
            <person name="Liang C."/>
            <person name="Lipzen A."/>
            <person name="Lutzoni F."/>
            <person name="Magnuson J."/>
            <person name="Mondo S."/>
            <person name="Nolan M."/>
            <person name="Ohm R."/>
            <person name="Pangilinan J."/>
            <person name="Park H.-J."/>
            <person name="Ramirez L."/>
            <person name="Alfaro M."/>
            <person name="Sun H."/>
            <person name="Tritt A."/>
            <person name="Yoshinaga Y."/>
            <person name="Zwiers L.-H."/>
            <person name="Turgeon B."/>
            <person name="Goodwin S."/>
            <person name="Spatafora J."/>
            <person name="Crous P."/>
            <person name="Grigoriev I."/>
        </authorList>
    </citation>
    <scope>NUCLEOTIDE SEQUENCE</scope>
    <source>
        <strain evidence="2">ATCC 16933</strain>
    </source>
</reference>
<feature type="compositionally biased region" description="Pro residues" evidence="1">
    <location>
        <begin position="28"/>
        <end position="44"/>
    </location>
</feature>